<evidence type="ECO:0000313" key="6">
    <source>
        <dbReference type="EMBL" id="EWM53990.1"/>
    </source>
</evidence>
<evidence type="ECO:0000256" key="3">
    <source>
        <dbReference type="ARBA" id="ARBA00022679"/>
    </source>
</evidence>
<dbReference type="AlphaFoldDB" id="W7UZ46"/>
<keyword evidence="4" id="KW-0680">Restriction system</keyword>
<dbReference type="EMBL" id="ATAX01000022">
    <property type="protein sequence ID" value="EWM53990.1"/>
    <property type="molecule type" value="Genomic_DNA"/>
</dbReference>
<dbReference type="GO" id="GO:0032259">
    <property type="term" value="P:methylation"/>
    <property type="evidence" value="ECO:0007669"/>
    <property type="project" value="UniProtKB-KW"/>
</dbReference>
<dbReference type="GO" id="GO:0009307">
    <property type="term" value="P:DNA restriction-modification system"/>
    <property type="evidence" value="ECO:0007669"/>
    <property type="project" value="UniProtKB-KW"/>
</dbReference>
<name>W7UZ46_RUMFL</name>
<dbReference type="GO" id="GO:0008170">
    <property type="term" value="F:N-methyltransferase activity"/>
    <property type="evidence" value="ECO:0007669"/>
    <property type="project" value="InterPro"/>
</dbReference>
<dbReference type="PATRIC" id="fig|1341157.4.peg.1352"/>
<organism evidence="6 7">
    <name type="scientific">Ruminococcus flavefaciens 007c</name>
    <dbReference type="NCBI Taxonomy" id="1341157"/>
    <lineage>
        <taxon>Bacteria</taxon>
        <taxon>Bacillati</taxon>
        <taxon>Bacillota</taxon>
        <taxon>Clostridia</taxon>
        <taxon>Eubacteriales</taxon>
        <taxon>Oscillospiraceae</taxon>
        <taxon>Ruminococcus</taxon>
    </lineage>
</organism>
<accession>W7UZ46</accession>
<proteinExistence type="inferred from homology"/>
<dbReference type="InterPro" id="IPR029063">
    <property type="entry name" value="SAM-dependent_MTases_sf"/>
</dbReference>
<evidence type="ECO:0000313" key="7">
    <source>
        <dbReference type="Proteomes" id="UP000019365"/>
    </source>
</evidence>
<sequence>MQKTGKLELTWVGKYEESKIEPRILIEDKTKSYGDPSSENMLIHGDNLIALQALQQDYAGKIKCIYIDPPYNTGSAFDYYDDGLEHSIWLSMIKSRLELLWSLLDEKYGSIWISIDDDEQAYLKVLCDELFGRSQFVSTIVWQKRTSPDMRAAISDGHEYVLVYAKNYDQFKKSRNKLSLSPEQAKNYKNPDNDPRGPWTSTDCTAQAGHGTKEQFYTFTTPAGREITLPPNLCWRFTKDRLEEEIAAGRIWLGKDGKGVPRKKTYLSESTGIVPWSWWTNKDVGHTQEAKKEVNTIFGDDSFSTPKPERLIERIISIASNPGDLVLDSFLGSGTTIAVAHKMKRKWIGIEMGDHCYTHCKTRIDKVIDGEQGGISKNSEWQGGGGYHFYELAPSLLVKNDKLPIYQINPDYTFEMLCEAICKIEGFKYKPDDVFHGNSSERRFIHVTKEFVNVSYLKSIASHLAVGQSLLVYGLSIQSDMNLPDNIEVKKIPKDLLEKCDFECEVQ</sequence>
<evidence type="ECO:0000256" key="1">
    <source>
        <dbReference type="ARBA" id="ARBA00006594"/>
    </source>
</evidence>
<keyword evidence="2" id="KW-0489">Methyltransferase</keyword>
<evidence type="ECO:0000259" key="5">
    <source>
        <dbReference type="Pfam" id="PF01555"/>
    </source>
</evidence>
<dbReference type="PRINTS" id="PR00508">
    <property type="entry name" value="S21N4MTFRASE"/>
</dbReference>
<evidence type="ECO:0000256" key="2">
    <source>
        <dbReference type="ARBA" id="ARBA00022603"/>
    </source>
</evidence>
<comment type="caution">
    <text evidence="6">The sequence shown here is derived from an EMBL/GenBank/DDBJ whole genome shotgun (WGS) entry which is preliminary data.</text>
</comment>
<dbReference type="RefSeq" id="WP_037298479.1">
    <property type="nucleotide sequence ID" value="NZ_ATAX01000022.1"/>
</dbReference>
<reference evidence="6 7" key="1">
    <citation type="journal article" date="2014" name="PLoS ONE">
        <title>Rumen cellulosomics: divergent fiber-degrading strategies revealed by comparative genome-wide analysis of six ruminococcal strains.</title>
        <authorList>
            <person name="Dassa B."/>
            <person name="Borovok I."/>
            <person name="Ruimy-Israeli V."/>
            <person name="Lamed R."/>
            <person name="Flint H.J."/>
            <person name="Duncan S.H."/>
            <person name="Henrissat B."/>
            <person name="Coutinho P."/>
            <person name="Morrison M."/>
            <person name="Mosoni P."/>
            <person name="Yeoman C.J."/>
            <person name="White B.A."/>
            <person name="Bayer E.A."/>
        </authorList>
    </citation>
    <scope>NUCLEOTIDE SEQUENCE [LARGE SCALE GENOMIC DNA]</scope>
    <source>
        <strain evidence="6 7">007c</strain>
    </source>
</reference>
<dbReference type="eggNOG" id="COG2189">
    <property type="taxonomic scope" value="Bacteria"/>
</dbReference>
<gene>
    <name evidence="6" type="ORF">RF007C_03505</name>
</gene>
<keyword evidence="3" id="KW-0808">Transferase</keyword>
<dbReference type="GO" id="GO:0003677">
    <property type="term" value="F:DNA binding"/>
    <property type="evidence" value="ECO:0007669"/>
    <property type="project" value="InterPro"/>
</dbReference>
<evidence type="ECO:0000256" key="4">
    <source>
        <dbReference type="ARBA" id="ARBA00022747"/>
    </source>
</evidence>
<protein>
    <recommendedName>
        <fullName evidence="5">DNA methylase N-4/N-6 domain-containing protein</fullName>
    </recommendedName>
</protein>
<dbReference type="Gene3D" id="3.40.50.150">
    <property type="entry name" value="Vaccinia Virus protein VP39"/>
    <property type="match status" value="1"/>
</dbReference>
<dbReference type="InterPro" id="IPR002941">
    <property type="entry name" value="DNA_methylase_N4/N6"/>
</dbReference>
<dbReference type="InterPro" id="IPR001091">
    <property type="entry name" value="RM_Methyltransferase"/>
</dbReference>
<keyword evidence="7" id="KW-1185">Reference proteome</keyword>
<feature type="domain" description="DNA methylase N-4/N-6" evidence="5">
    <location>
        <begin position="62"/>
        <end position="356"/>
    </location>
</feature>
<dbReference type="InterPro" id="IPR002052">
    <property type="entry name" value="DNA_methylase_N6_adenine_CS"/>
</dbReference>
<dbReference type="Pfam" id="PF01555">
    <property type="entry name" value="N6_N4_Mtase"/>
    <property type="match status" value="1"/>
</dbReference>
<dbReference type="SUPFAM" id="SSF53335">
    <property type="entry name" value="S-adenosyl-L-methionine-dependent methyltransferases"/>
    <property type="match status" value="1"/>
</dbReference>
<dbReference type="PROSITE" id="PS00092">
    <property type="entry name" value="N6_MTASE"/>
    <property type="match status" value="1"/>
</dbReference>
<comment type="similarity">
    <text evidence="1">Belongs to the N(4)/N(6)-methyltransferase family.</text>
</comment>
<dbReference type="Proteomes" id="UP000019365">
    <property type="component" value="Unassembled WGS sequence"/>
</dbReference>
<dbReference type="OrthoDB" id="9800801at2"/>